<dbReference type="AlphaFoldDB" id="A0AAJ2S3A6"/>
<protein>
    <submittedName>
        <fullName evidence="1">Uncharacterized protein</fullName>
    </submittedName>
</protein>
<reference evidence="1" key="1">
    <citation type="submission" date="2023-11" db="EMBL/GenBank/DDBJ databases">
        <title>Scandinavium wanjuensis sp. nov., isolated from lettuce South Korea.</title>
        <authorList>
            <person name="Park J."/>
            <person name="Park S."/>
            <person name="Oh K.K."/>
            <person name="Cho G.S."/>
            <person name="Franz C.M.A.P."/>
        </authorList>
    </citation>
    <scope>NUCLEOTIDE SEQUENCE</scope>
    <source>
        <strain evidence="1">V105_12</strain>
    </source>
</reference>
<dbReference type="Proteomes" id="UP001282336">
    <property type="component" value="Unassembled WGS sequence"/>
</dbReference>
<evidence type="ECO:0000313" key="1">
    <source>
        <dbReference type="EMBL" id="MDX6032865.1"/>
    </source>
</evidence>
<accession>A0AAJ2S3A6</accession>
<gene>
    <name evidence="1" type="ORF">SIL20_15275</name>
</gene>
<organism evidence="1 2">
    <name type="scientific">Scandinavium lactucae</name>
    <dbReference type="NCBI Taxonomy" id="3095028"/>
    <lineage>
        <taxon>Bacteria</taxon>
        <taxon>Pseudomonadati</taxon>
        <taxon>Pseudomonadota</taxon>
        <taxon>Gammaproteobacteria</taxon>
        <taxon>Enterobacterales</taxon>
        <taxon>Enterobacteriaceae</taxon>
        <taxon>Scandinavium</taxon>
    </lineage>
</organism>
<dbReference type="EMBL" id="JAWXRC010000037">
    <property type="protein sequence ID" value="MDX6032865.1"/>
    <property type="molecule type" value="Genomic_DNA"/>
</dbReference>
<proteinExistence type="predicted"/>
<evidence type="ECO:0000313" key="2">
    <source>
        <dbReference type="Proteomes" id="UP001282336"/>
    </source>
</evidence>
<comment type="caution">
    <text evidence="1">The sequence shown here is derived from an EMBL/GenBank/DDBJ whole genome shotgun (WGS) entry which is preliminary data.</text>
</comment>
<sequence>MSSIAIDAGVLHKGSDNLSDMASQTSYQIALGAYRFHKKIEAAKSGLLSAQGYNENQLVPELFTQIANVNESVGYLASAGGAICSGIMKKDDDQQIVEFNLVNKTPHTIIILEVDYDKGCYTTEIPDILMPNENDSLKFSINHDYDINDITLHLKVQVLNVYLDRNLFVDLTLRAPDNNNSFGLSAISVSQDTTYGQTAKLELSDQNNKYNTSDDCSNITGAWFVSQTDYPNFGVVSHLQRKETTSRAIQFTAFSE</sequence>
<name>A0AAJ2S3A6_9ENTR</name>
<dbReference type="RefSeq" id="WP_319629348.1">
    <property type="nucleotide sequence ID" value="NZ_JAWXRB010000011.1"/>
</dbReference>